<comment type="caution">
    <text evidence="2">The sequence shown here is derived from an EMBL/GenBank/DDBJ whole genome shotgun (WGS) entry which is preliminary data.</text>
</comment>
<keyword evidence="3" id="KW-1185">Reference proteome</keyword>
<evidence type="ECO:0000313" key="2">
    <source>
        <dbReference type="EMBL" id="OWW21411.1"/>
    </source>
</evidence>
<evidence type="ECO:0000256" key="1">
    <source>
        <dbReference type="SAM" id="SignalP"/>
    </source>
</evidence>
<accession>A0A254TFJ9</accession>
<evidence type="ECO:0008006" key="4">
    <source>
        <dbReference type="Google" id="ProtNLM"/>
    </source>
</evidence>
<protein>
    <recommendedName>
        <fullName evidence="4">NrfJ</fullName>
    </recommendedName>
</protein>
<feature type="signal peptide" evidence="1">
    <location>
        <begin position="1"/>
        <end position="21"/>
    </location>
</feature>
<organism evidence="2 3">
    <name type="scientific">Noviherbaspirillum denitrificans</name>
    <dbReference type="NCBI Taxonomy" id="1968433"/>
    <lineage>
        <taxon>Bacteria</taxon>
        <taxon>Pseudomonadati</taxon>
        <taxon>Pseudomonadota</taxon>
        <taxon>Betaproteobacteria</taxon>
        <taxon>Burkholderiales</taxon>
        <taxon>Oxalobacteraceae</taxon>
        <taxon>Noviherbaspirillum</taxon>
    </lineage>
</organism>
<feature type="chain" id="PRO_5012016047" description="NrfJ" evidence="1">
    <location>
        <begin position="22"/>
        <end position="125"/>
    </location>
</feature>
<sequence>MKAISALFAIAALAVSVSVQAAPTGHPSPSMSADMLKAPKNTPDADLPLKGKVLSTLDASEYTYIEVAKGKETLWLAAPKVAVKKDAVVRFEDGAVMTNFRSKLLDRTFPSVMFVNRVVVTNEKP</sequence>
<dbReference type="EMBL" id="LSTO01000001">
    <property type="protein sequence ID" value="OWW21411.1"/>
    <property type="molecule type" value="Genomic_DNA"/>
</dbReference>
<dbReference type="Proteomes" id="UP000197535">
    <property type="component" value="Unassembled WGS sequence"/>
</dbReference>
<keyword evidence="1" id="KW-0732">Signal</keyword>
<proteinExistence type="predicted"/>
<dbReference type="RefSeq" id="WP_206047191.1">
    <property type="nucleotide sequence ID" value="NZ_LSTO01000001.1"/>
</dbReference>
<evidence type="ECO:0000313" key="3">
    <source>
        <dbReference type="Proteomes" id="UP000197535"/>
    </source>
</evidence>
<dbReference type="AlphaFoldDB" id="A0A254TFJ9"/>
<name>A0A254TFJ9_9BURK</name>
<gene>
    <name evidence="2" type="ORF">AYR66_19910</name>
</gene>
<reference evidence="2 3" key="1">
    <citation type="submission" date="2016-02" db="EMBL/GenBank/DDBJ databases">
        <authorList>
            <person name="Wen L."/>
            <person name="He K."/>
            <person name="Yang H."/>
        </authorList>
    </citation>
    <scope>NUCLEOTIDE SEQUENCE [LARGE SCALE GENOMIC DNA]</scope>
    <source>
        <strain evidence="2 3">TSA40</strain>
    </source>
</reference>